<dbReference type="Pfam" id="PF00441">
    <property type="entry name" value="Acyl-CoA_dh_1"/>
    <property type="match status" value="1"/>
</dbReference>
<evidence type="ECO:0000256" key="3">
    <source>
        <dbReference type="ARBA" id="ARBA00022630"/>
    </source>
</evidence>
<keyword evidence="8" id="KW-1185">Reference proteome</keyword>
<comment type="caution">
    <text evidence="7">The sequence shown here is derived from an EMBL/GenBank/DDBJ whole genome shotgun (WGS) entry which is preliminary data.</text>
</comment>
<dbReference type="Gene3D" id="1.10.540.10">
    <property type="entry name" value="Acyl-CoA dehydrogenase/oxidase, N-terminal domain"/>
    <property type="match status" value="1"/>
</dbReference>
<keyword evidence="5" id="KW-0560">Oxidoreductase</keyword>
<gene>
    <name evidence="7" type="ORF">HDA32_002960</name>
</gene>
<dbReference type="SUPFAM" id="SSF47203">
    <property type="entry name" value="Acyl-CoA dehydrogenase C-terminal domain-like"/>
    <property type="match status" value="1"/>
</dbReference>
<dbReference type="Proteomes" id="UP000589036">
    <property type="component" value="Unassembled WGS sequence"/>
</dbReference>
<dbReference type="RefSeq" id="WP_179643721.1">
    <property type="nucleotide sequence ID" value="NZ_BAAAYY010000003.1"/>
</dbReference>
<dbReference type="InterPro" id="IPR037069">
    <property type="entry name" value="AcylCoA_DH/ox_N_sf"/>
</dbReference>
<keyword evidence="3" id="KW-0285">Flavoprotein</keyword>
<dbReference type="AlphaFoldDB" id="A0A852U1H1"/>
<evidence type="ECO:0000256" key="5">
    <source>
        <dbReference type="ARBA" id="ARBA00023002"/>
    </source>
</evidence>
<dbReference type="Gene3D" id="1.20.140.10">
    <property type="entry name" value="Butyryl-CoA Dehydrogenase, subunit A, domain 3"/>
    <property type="match status" value="1"/>
</dbReference>
<organism evidence="7 8">
    <name type="scientific">Spinactinospora alkalitolerans</name>
    <dbReference type="NCBI Taxonomy" id="687207"/>
    <lineage>
        <taxon>Bacteria</taxon>
        <taxon>Bacillati</taxon>
        <taxon>Actinomycetota</taxon>
        <taxon>Actinomycetes</taxon>
        <taxon>Streptosporangiales</taxon>
        <taxon>Nocardiopsidaceae</taxon>
        <taxon>Spinactinospora</taxon>
    </lineage>
</organism>
<feature type="domain" description="Acyl-CoA dehydrogenase/oxidase C-terminal" evidence="6">
    <location>
        <begin position="227"/>
        <end position="359"/>
    </location>
</feature>
<dbReference type="EMBL" id="JACCCC010000001">
    <property type="protein sequence ID" value="NYE47840.1"/>
    <property type="molecule type" value="Genomic_DNA"/>
</dbReference>
<evidence type="ECO:0000259" key="6">
    <source>
        <dbReference type="Pfam" id="PF00441"/>
    </source>
</evidence>
<name>A0A852U1H1_9ACTN</name>
<comment type="cofactor">
    <cofactor evidence="1">
        <name>FAD</name>
        <dbReference type="ChEBI" id="CHEBI:57692"/>
    </cofactor>
</comment>
<protein>
    <submittedName>
        <fullName evidence="7">Alkylation response protein AidB-like acyl-CoA dehydrogenase</fullName>
    </submittedName>
</protein>
<sequence length="374" mass="38483">MSTDVLAPDEVRAALRDYFSDHPGLAETRRLRDGDHAVAEAGFDRARWSDLAGEVGLAAMGAPAEADGLGLGLEHLVAALEECGTTLYPGPARAAALLAWSSGLTADRSDRLGEAVTRLVEGAAVPAFAQFEGAGRDSLELSADGLLRGRVRGVTHATAADLLLAVAGAPDGPRVVVADLGAGGVRRALSRGVDFAGVTGELELGGVPATALTEPGDTAAVARFDTAARILLAAEQVGGAEGCLRESVSYALVRTQFGRLIGGYQAVQHRCARTAVAVASAKALVSAAARAVDDDEDSARMLGLLAKAEASDVFQEAADGLVQVCGGIGFTWEHDAHLFFRKARSTAVLGGTSARLRHQAVEDGCLNLIRPATT</sequence>
<dbReference type="InterPro" id="IPR009100">
    <property type="entry name" value="AcylCoA_DH/oxidase_NM_dom_sf"/>
</dbReference>
<dbReference type="PANTHER" id="PTHR43884">
    <property type="entry name" value="ACYL-COA DEHYDROGENASE"/>
    <property type="match status" value="1"/>
</dbReference>
<dbReference type="GO" id="GO:0003995">
    <property type="term" value="F:acyl-CoA dehydrogenase activity"/>
    <property type="evidence" value="ECO:0007669"/>
    <property type="project" value="TreeGrafter"/>
</dbReference>
<evidence type="ECO:0000256" key="1">
    <source>
        <dbReference type="ARBA" id="ARBA00001974"/>
    </source>
</evidence>
<dbReference type="InterPro" id="IPR009075">
    <property type="entry name" value="AcylCo_DH/oxidase_C"/>
</dbReference>
<proteinExistence type="inferred from homology"/>
<reference evidence="7 8" key="1">
    <citation type="submission" date="2020-07" db="EMBL/GenBank/DDBJ databases">
        <title>Sequencing the genomes of 1000 actinobacteria strains.</title>
        <authorList>
            <person name="Klenk H.-P."/>
        </authorList>
    </citation>
    <scope>NUCLEOTIDE SEQUENCE [LARGE SCALE GENOMIC DNA]</scope>
    <source>
        <strain evidence="7 8">CXB654</strain>
    </source>
</reference>
<dbReference type="PANTHER" id="PTHR43884:SF20">
    <property type="entry name" value="ACYL-COA DEHYDROGENASE FADE28"/>
    <property type="match status" value="1"/>
</dbReference>
<comment type="similarity">
    <text evidence="2">Belongs to the acyl-CoA dehydrogenase family.</text>
</comment>
<evidence type="ECO:0000313" key="8">
    <source>
        <dbReference type="Proteomes" id="UP000589036"/>
    </source>
</evidence>
<dbReference type="GO" id="GO:0050660">
    <property type="term" value="F:flavin adenine dinucleotide binding"/>
    <property type="evidence" value="ECO:0007669"/>
    <property type="project" value="InterPro"/>
</dbReference>
<dbReference type="SUPFAM" id="SSF56645">
    <property type="entry name" value="Acyl-CoA dehydrogenase NM domain-like"/>
    <property type="match status" value="1"/>
</dbReference>
<evidence type="ECO:0000313" key="7">
    <source>
        <dbReference type="EMBL" id="NYE47840.1"/>
    </source>
</evidence>
<evidence type="ECO:0000256" key="4">
    <source>
        <dbReference type="ARBA" id="ARBA00022827"/>
    </source>
</evidence>
<keyword evidence="4" id="KW-0274">FAD</keyword>
<accession>A0A852U1H1</accession>
<evidence type="ECO:0000256" key="2">
    <source>
        <dbReference type="ARBA" id="ARBA00009347"/>
    </source>
</evidence>
<dbReference type="InterPro" id="IPR036250">
    <property type="entry name" value="AcylCo_DH-like_C"/>
</dbReference>